<proteinExistence type="predicted"/>
<feature type="compositionally biased region" description="Polar residues" evidence="1">
    <location>
        <begin position="93"/>
        <end position="103"/>
    </location>
</feature>
<evidence type="ECO:0000313" key="2">
    <source>
        <dbReference type="EMBL" id="KAK9764293.1"/>
    </source>
</evidence>
<feature type="compositionally biased region" description="Polar residues" evidence="1">
    <location>
        <begin position="44"/>
        <end position="58"/>
    </location>
</feature>
<dbReference type="Proteomes" id="UP001479436">
    <property type="component" value="Unassembled WGS sequence"/>
</dbReference>
<feature type="region of interest" description="Disordered" evidence="1">
    <location>
        <begin position="149"/>
        <end position="168"/>
    </location>
</feature>
<sequence>MMVIYDIILFAKGKSVTVGEQLEFDRYLVTLESILTQATITSKNKEVSNTPEVSQVTEPLSKPKYNPRFKRGLLKSIKRDLPKDQTVDEKDSPGSSTTMSNSNEDVVVSVGEEKEEVKQDLAPIIQPKRRRVGLSRSRGNELPEKSIECDVDAGKDNPQPDQEHKSKFKPLAIQRSRISSEAIRYPGKDECFKMSQNNGIIVRTGKAPTFFKSIIEYKSAFDGLLREHIQVTLNLQVVHFRSVSWHYRQEKQKQNIEMYFRKRGISLYDDCSLIKAGYFGRNSFGDSDNLKPSTGLETFILGLSSKEHHSV</sequence>
<comment type="caution">
    <text evidence="2">The sequence shown here is derived from an EMBL/GenBank/DDBJ whole genome shotgun (WGS) entry which is preliminary data.</text>
</comment>
<feature type="region of interest" description="Disordered" evidence="1">
    <location>
        <begin position="44"/>
        <end position="107"/>
    </location>
</feature>
<reference evidence="2 3" key="1">
    <citation type="submission" date="2023-04" db="EMBL/GenBank/DDBJ databases">
        <title>Genome of Basidiobolus ranarum AG-B5.</title>
        <authorList>
            <person name="Stajich J.E."/>
            <person name="Carter-House D."/>
            <person name="Gryganskyi A."/>
        </authorList>
    </citation>
    <scope>NUCLEOTIDE SEQUENCE [LARGE SCALE GENOMIC DNA]</scope>
    <source>
        <strain evidence="2 3">AG-B5</strain>
    </source>
</reference>
<feature type="compositionally biased region" description="Basic and acidic residues" evidence="1">
    <location>
        <begin position="77"/>
        <end position="92"/>
    </location>
</feature>
<organism evidence="2 3">
    <name type="scientific">Basidiobolus ranarum</name>
    <dbReference type="NCBI Taxonomy" id="34480"/>
    <lineage>
        <taxon>Eukaryota</taxon>
        <taxon>Fungi</taxon>
        <taxon>Fungi incertae sedis</taxon>
        <taxon>Zoopagomycota</taxon>
        <taxon>Entomophthoromycotina</taxon>
        <taxon>Basidiobolomycetes</taxon>
        <taxon>Basidiobolales</taxon>
        <taxon>Basidiobolaceae</taxon>
        <taxon>Basidiobolus</taxon>
    </lineage>
</organism>
<evidence type="ECO:0000256" key="1">
    <source>
        <dbReference type="SAM" id="MobiDB-lite"/>
    </source>
</evidence>
<dbReference type="EMBL" id="JASJQH010000455">
    <property type="protein sequence ID" value="KAK9764293.1"/>
    <property type="molecule type" value="Genomic_DNA"/>
</dbReference>
<gene>
    <name evidence="2" type="ORF">K7432_008316</name>
</gene>
<protein>
    <submittedName>
        <fullName evidence="2">Uncharacterized protein</fullName>
    </submittedName>
</protein>
<evidence type="ECO:0000313" key="3">
    <source>
        <dbReference type="Proteomes" id="UP001479436"/>
    </source>
</evidence>
<accession>A0ABR2WRY3</accession>
<keyword evidence="3" id="KW-1185">Reference proteome</keyword>
<name>A0ABR2WRY3_9FUNG</name>